<keyword evidence="1" id="KW-0808">Transferase</keyword>
<comment type="caution">
    <text evidence="3">The sequence shown here is derived from an EMBL/GenBank/DDBJ whole genome shotgun (WGS) entry which is preliminary data.</text>
</comment>
<proteinExistence type="predicted"/>
<accession>A0ABP5X1K6</accession>
<evidence type="ECO:0000313" key="3">
    <source>
        <dbReference type="EMBL" id="GAA2442586.1"/>
    </source>
</evidence>
<dbReference type="Pfam" id="PF13581">
    <property type="entry name" value="HATPase_c_2"/>
    <property type="match status" value="1"/>
</dbReference>
<dbReference type="InterPro" id="IPR003594">
    <property type="entry name" value="HATPase_dom"/>
</dbReference>
<dbReference type="PANTHER" id="PTHR35526">
    <property type="entry name" value="ANTI-SIGMA-F FACTOR RSBW-RELATED"/>
    <property type="match status" value="1"/>
</dbReference>
<sequence>MRVVSETATARSLTPDFAASTKATSAGDDRVWRVDVPGMNEAIPLVRHWVRLLLVDEPELAEAFELIVSEYGTNALWHSASGRPGGRIEVELCVGADQVQLVVRDDGPSALGSDRIPDDFDEHGRGLVLADAYADAVGHWDAPGGHAAWALINR</sequence>
<evidence type="ECO:0000313" key="4">
    <source>
        <dbReference type="Proteomes" id="UP001501231"/>
    </source>
</evidence>
<gene>
    <name evidence="3" type="ORF">GCM10010191_68640</name>
</gene>
<organism evidence="3 4">
    <name type="scientific">Actinomadura vinacea</name>
    <dbReference type="NCBI Taxonomy" id="115336"/>
    <lineage>
        <taxon>Bacteria</taxon>
        <taxon>Bacillati</taxon>
        <taxon>Actinomycetota</taxon>
        <taxon>Actinomycetes</taxon>
        <taxon>Streptosporangiales</taxon>
        <taxon>Thermomonosporaceae</taxon>
        <taxon>Actinomadura</taxon>
    </lineage>
</organism>
<reference evidence="4" key="1">
    <citation type="journal article" date="2019" name="Int. J. Syst. Evol. Microbiol.">
        <title>The Global Catalogue of Microorganisms (GCM) 10K type strain sequencing project: providing services to taxonomists for standard genome sequencing and annotation.</title>
        <authorList>
            <consortium name="The Broad Institute Genomics Platform"/>
            <consortium name="The Broad Institute Genome Sequencing Center for Infectious Disease"/>
            <person name="Wu L."/>
            <person name="Ma J."/>
        </authorList>
    </citation>
    <scope>NUCLEOTIDE SEQUENCE [LARGE SCALE GENOMIC DNA]</scope>
    <source>
        <strain evidence="4">JCM 3325</strain>
    </source>
</reference>
<dbReference type="CDD" id="cd16936">
    <property type="entry name" value="HATPase_RsbW-like"/>
    <property type="match status" value="1"/>
</dbReference>
<feature type="domain" description="Histidine kinase/HSP90-like ATPase" evidence="2">
    <location>
        <begin position="44"/>
        <end position="141"/>
    </location>
</feature>
<dbReference type="PANTHER" id="PTHR35526:SF3">
    <property type="entry name" value="ANTI-SIGMA-F FACTOR RSBW"/>
    <property type="match status" value="1"/>
</dbReference>
<evidence type="ECO:0000259" key="2">
    <source>
        <dbReference type="Pfam" id="PF13581"/>
    </source>
</evidence>
<dbReference type="InterPro" id="IPR036890">
    <property type="entry name" value="HATPase_C_sf"/>
</dbReference>
<dbReference type="InterPro" id="IPR050267">
    <property type="entry name" value="Anti-sigma-factor_SerPK"/>
</dbReference>
<dbReference type="SUPFAM" id="SSF55874">
    <property type="entry name" value="ATPase domain of HSP90 chaperone/DNA topoisomerase II/histidine kinase"/>
    <property type="match status" value="1"/>
</dbReference>
<evidence type="ECO:0000256" key="1">
    <source>
        <dbReference type="ARBA" id="ARBA00022527"/>
    </source>
</evidence>
<dbReference type="Gene3D" id="3.30.565.10">
    <property type="entry name" value="Histidine kinase-like ATPase, C-terminal domain"/>
    <property type="match status" value="1"/>
</dbReference>
<keyword evidence="1" id="KW-0418">Kinase</keyword>
<keyword evidence="1" id="KW-0723">Serine/threonine-protein kinase</keyword>
<name>A0ABP5X1K6_9ACTN</name>
<dbReference type="EMBL" id="BAAARW010000026">
    <property type="protein sequence ID" value="GAA2442586.1"/>
    <property type="molecule type" value="Genomic_DNA"/>
</dbReference>
<protein>
    <recommendedName>
        <fullName evidence="2">Histidine kinase/HSP90-like ATPase domain-containing protein</fullName>
    </recommendedName>
</protein>
<keyword evidence="4" id="KW-1185">Reference proteome</keyword>
<dbReference type="RefSeq" id="WP_344594649.1">
    <property type="nucleotide sequence ID" value="NZ_BAAARW010000026.1"/>
</dbReference>
<dbReference type="Proteomes" id="UP001501231">
    <property type="component" value="Unassembled WGS sequence"/>
</dbReference>